<name>A0A138AEC3_9ACTN</name>
<gene>
    <name evidence="2" type="ORF">AXK60_09115</name>
</gene>
<dbReference type="SUPFAM" id="SSF47413">
    <property type="entry name" value="lambda repressor-like DNA-binding domains"/>
    <property type="match status" value="1"/>
</dbReference>
<organism evidence="2 3">
    <name type="scientific">Tsukamurella pseudospumae</name>
    <dbReference type="NCBI Taxonomy" id="239498"/>
    <lineage>
        <taxon>Bacteria</taxon>
        <taxon>Bacillati</taxon>
        <taxon>Actinomycetota</taxon>
        <taxon>Actinomycetes</taxon>
        <taxon>Mycobacteriales</taxon>
        <taxon>Tsukamurellaceae</taxon>
        <taxon>Tsukamurella</taxon>
    </lineage>
</organism>
<evidence type="ECO:0000259" key="1">
    <source>
        <dbReference type="PROSITE" id="PS50943"/>
    </source>
</evidence>
<dbReference type="PROSITE" id="PS50943">
    <property type="entry name" value="HTH_CROC1"/>
    <property type="match status" value="1"/>
</dbReference>
<dbReference type="InterPro" id="IPR010982">
    <property type="entry name" value="Lambda_DNA-bd_dom_sf"/>
</dbReference>
<reference evidence="3" key="1">
    <citation type="submission" date="2016-02" db="EMBL/GenBank/DDBJ databases">
        <authorList>
            <person name="Wen L."/>
            <person name="He K."/>
            <person name="Yang H."/>
        </authorList>
    </citation>
    <scope>NUCLEOTIDE SEQUENCE [LARGE SCALE GENOMIC DNA]</scope>
    <source>
        <strain evidence="3">JCM 15929</strain>
    </source>
</reference>
<dbReference type="Pfam" id="PF13560">
    <property type="entry name" value="HTH_31"/>
    <property type="match status" value="1"/>
</dbReference>
<dbReference type="RefSeq" id="WP_068571689.1">
    <property type="nucleotide sequence ID" value="NZ_LSRF01000044.1"/>
</dbReference>
<dbReference type="SMART" id="SM00530">
    <property type="entry name" value="HTH_XRE"/>
    <property type="match status" value="1"/>
</dbReference>
<protein>
    <recommendedName>
        <fullName evidence="1">HTH cro/C1-type domain-containing protein</fullName>
    </recommendedName>
</protein>
<feature type="domain" description="HTH cro/C1-type" evidence="1">
    <location>
        <begin position="20"/>
        <end position="74"/>
    </location>
</feature>
<proteinExistence type="predicted"/>
<accession>A0A138AEC3</accession>
<dbReference type="STRING" id="239498.AXK60_09115"/>
<dbReference type="GO" id="GO:0003677">
    <property type="term" value="F:DNA binding"/>
    <property type="evidence" value="ECO:0007669"/>
    <property type="project" value="InterPro"/>
</dbReference>
<sequence length="100" mass="11157">MKPDQQPSLDPTLAALGKRIRSRREQLGLSQEQVAERATMHVSNLARLERGRQGPRVHLLLLLAEALETTPGVLLDGLPLPALEVEEVQIVTRVRRKPAR</sequence>
<dbReference type="Gene3D" id="1.10.260.40">
    <property type="entry name" value="lambda repressor-like DNA-binding domains"/>
    <property type="match status" value="1"/>
</dbReference>
<dbReference type="Proteomes" id="UP000070258">
    <property type="component" value="Unassembled WGS sequence"/>
</dbReference>
<comment type="caution">
    <text evidence="2">The sequence shown here is derived from an EMBL/GenBank/DDBJ whole genome shotgun (WGS) entry which is preliminary data.</text>
</comment>
<dbReference type="OrthoDB" id="9814553at2"/>
<dbReference type="EMBL" id="LSRF01000044">
    <property type="protein sequence ID" value="KXP08813.1"/>
    <property type="molecule type" value="Genomic_DNA"/>
</dbReference>
<dbReference type="CDD" id="cd00093">
    <property type="entry name" value="HTH_XRE"/>
    <property type="match status" value="1"/>
</dbReference>
<dbReference type="InterPro" id="IPR001387">
    <property type="entry name" value="Cro/C1-type_HTH"/>
</dbReference>
<evidence type="ECO:0000313" key="2">
    <source>
        <dbReference type="EMBL" id="KXP08813.1"/>
    </source>
</evidence>
<evidence type="ECO:0000313" key="3">
    <source>
        <dbReference type="Proteomes" id="UP000070258"/>
    </source>
</evidence>
<dbReference type="AlphaFoldDB" id="A0A138AEC3"/>